<gene>
    <name evidence="2" type="ORF">J0H12_06725</name>
</gene>
<evidence type="ECO:0000313" key="2">
    <source>
        <dbReference type="EMBL" id="MBN9413597.1"/>
    </source>
</evidence>
<protein>
    <submittedName>
        <fullName evidence="2">DUF4158 domain-containing protein</fullName>
    </submittedName>
</protein>
<organism evidence="2 3">
    <name type="scientific">Candidatus Paracaedimonas acanthamoebae</name>
    <dbReference type="NCBI Taxonomy" id="244581"/>
    <lineage>
        <taxon>Bacteria</taxon>
        <taxon>Pseudomonadati</taxon>
        <taxon>Pseudomonadota</taxon>
        <taxon>Alphaproteobacteria</taxon>
        <taxon>Holosporales</taxon>
        <taxon>Caedimonadaceae</taxon>
        <taxon>Candidatus Paracaedimonas</taxon>
    </lineage>
</organism>
<dbReference type="AlphaFoldDB" id="A0A8J7PKQ6"/>
<comment type="caution">
    <text evidence="2">The sequence shown here is derived from an EMBL/GenBank/DDBJ whole genome shotgun (WGS) entry which is preliminary data.</text>
</comment>
<dbReference type="InterPro" id="IPR025296">
    <property type="entry name" value="DUF4158"/>
</dbReference>
<reference evidence="2" key="1">
    <citation type="submission" date="2021-02" db="EMBL/GenBank/DDBJ databases">
        <title>Thiocyanate and organic carbon inputs drive convergent selection for specific autotrophic Afipia and Thiobacillus strains within complex microbiomes.</title>
        <authorList>
            <person name="Huddy R.J."/>
            <person name="Sachdeva R."/>
            <person name="Kadzinga F."/>
            <person name="Kantor R.S."/>
            <person name="Harrison S.T.L."/>
            <person name="Banfield J.F."/>
        </authorList>
    </citation>
    <scope>NUCLEOTIDE SEQUENCE</scope>
    <source>
        <strain evidence="2">SCN18_10_11_15_R4_P_38_20</strain>
    </source>
</reference>
<evidence type="ECO:0000313" key="3">
    <source>
        <dbReference type="Proteomes" id="UP000664414"/>
    </source>
</evidence>
<dbReference type="Proteomes" id="UP000664414">
    <property type="component" value="Unassembled WGS sequence"/>
</dbReference>
<proteinExistence type="predicted"/>
<feature type="domain" description="DUF4158" evidence="1">
    <location>
        <begin position="6"/>
        <end position="150"/>
    </location>
</feature>
<evidence type="ECO:0000259" key="1">
    <source>
        <dbReference type="Pfam" id="PF13700"/>
    </source>
</evidence>
<accession>A0A8J7PKQ6</accession>
<sequence length="152" mass="18173">MSRMNILNKSERQMFDDPPVFNSVERKRFFNFPNSLKEKAATLRKPSTKVGFLLACGYFKAAKKLFRPEVFHQNDIGYVARSLNLESKQFASEHYVQSTRHWHQEIIMEFYGYRRFDETSLQIIEHEISSMMRSQLKPKLIFWRCLDILNIN</sequence>
<dbReference type="Pfam" id="PF13700">
    <property type="entry name" value="DUF4158"/>
    <property type="match status" value="1"/>
</dbReference>
<name>A0A8J7PKQ6_9PROT</name>
<dbReference type="EMBL" id="JAFKGL010000029">
    <property type="protein sequence ID" value="MBN9413597.1"/>
    <property type="molecule type" value="Genomic_DNA"/>
</dbReference>